<dbReference type="InterPro" id="IPR036249">
    <property type="entry name" value="Thioredoxin-like_sf"/>
</dbReference>
<evidence type="ECO:0000259" key="1">
    <source>
        <dbReference type="Pfam" id="PF00462"/>
    </source>
</evidence>
<dbReference type="InterPro" id="IPR002109">
    <property type="entry name" value="Glutaredoxin"/>
</dbReference>
<keyword evidence="3" id="KW-1185">Reference proteome</keyword>
<feature type="domain" description="Glutaredoxin" evidence="1">
    <location>
        <begin position="5"/>
        <end position="56"/>
    </location>
</feature>
<dbReference type="RefSeq" id="WP_134533871.1">
    <property type="nucleotide sequence ID" value="NZ_SOFG01000011.1"/>
</dbReference>
<accession>A0ABY2IE33</accession>
<comment type="caution">
    <text evidence="2">The sequence shown here is derived from an EMBL/GenBank/DDBJ whole genome shotgun (WGS) entry which is preliminary data.</text>
</comment>
<dbReference type="PROSITE" id="PS51354">
    <property type="entry name" value="GLUTAREDOXIN_2"/>
    <property type="match status" value="1"/>
</dbReference>
<organism evidence="2 3">
    <name type="scientific">Cryobacterium algoricola</name>
    <dbReference type="NCBI Taxonomy" id="1259183"/>
    <lineage>
        <taxon>Bacteria</taxon>
        <taxon>Bacillati</taxon>
        <taxon>Actinomycetota</taxon>
        <taxon>Actinomycetes</taxon>
        <taxon>Micrococcales</taxon>
        <taxon>Microbacteriaceae</taxon>
        <taxon>Cryobacterium</taxon>
    </lineage>
</organism>
<dbReference type="EMBL" id="SOFG01000011">
    <property type="protein sequence ID" value="TFB86892.1"/>
    <property type="molecule type" value="Genomic_DNA"/>
</dbReference>
<reference evidence="2 3" key="1">
    <citation type="submission" date="2019-03" db="EMBL/GenBank/DDBJ databases">
        <title>Genomics of glacier-inhabiting Cryobacterium strains.</title>
        <authorList>
            <person name="Liu Q."/>
            <person name="Xin Y.-H."/>
        </authorList>
    </citation>
    <scope>NUCLEOTIDE SEQUENCE [LARGE SCALE GENOMIC DNA]</scope>
    <source>
        <strain evidence="2 3">MDB2-B</strain>
    </source>
</reference>
<dbReference type="SUPFAM" id="SSF52833">
    <property type="entry name" value="Thioredoxin-like"/>
    <property type="match status" value="1"/>
</dbReference>
<dbReference type="Gene3D" id="3.40.30.10">
    <property type="entry name" value="Glutaredoxin"/>
    <property type="match status" value="1"/>
</dbReference>
<gene>
    <name evidence="2" type="ORF">E3O44_06920</name>
</gene>
<proteinExistence type="predicted"/>
<dbReference type="CDD" id="cd02976">
    <property type="entry name" value="NrdH"/>
    <property type="match status" value="1"/>
</dbReference>
<dbReference type="Pfam" id="PF00462">
    <property type="entry name" value="Glutaredoxin"/>
    <property type="match status" value="1"/>
</dbReference>
<evidence type="ECO:0000313" key="3">
    <source>
        <dbReference type="Proteomes" id="UP000297608"/>
    </source>
</evidence>
<name>A0ABY2IE33_9MICO</name>
<dbReference type="Proteomes" id="UP000297608">
    <property type="component" value="Unassembled WGS sequence"/>
</dbReference>
<evidence type="ECO:0000313" key="2">
    <source>
        <dbReference type="EMBL" id="TFB86892.1"/>
    </source>
</evidence>
<protein>
    <submittedName>
        <fullName evidence="2">NrdH-redoxin</fullName>
    </submittedName>
</protein>
<sequence>MTDTVTVYSKPGCVQCAATLRKLTLLGIEFTLIDVTQDPVAHEYVTGLGHVQAPIVEAPGASWSGYRPDLINALRTRLDLVESAAAATTAQPQ</sequence>